<evidence type="ECO:0000313" key="14">
    <source>
        <dbReference type="EMBL" id="KIL40046.1"/>
    </source>
</evidence>
<protein>
    <recommendedName>
        <fullName evidence="4 12">Proline--tRNA ligase</fullName>
        <ecNumber evidence="3 12">6.1.1.15</ecNumber>
    </recommendedName>
</protein>
<evidence type="ECO:0000256" key="1">
    <source>
        <dbReference type="ARBA" id="ARBA00004496"/>
    </source>
</evidence>
<gene>
    <name evidence="14" type="ORF">SD70_16050</name>
</gene>
<dbReference type="CDD" id="cd00861">
    <property type="entry name" value="ProRS_anticodon_short"/>
    <property type="match status" value="1"/>
</dbReference>
<proteinExistence type="predicted"/>
<dbReference type="EMBL" id="JXAK01000027">
    <property type="protein sequence ID" value="KIL40046.1"/>
    <property type="molecule type" value="Genomic_DNA"/>
</dbReference>
<evidence type="ECO:0000256" key="2">
    <source>
        <dbReference type="ARBA" id="ARBA00011738"/>
    </source>
</evidence>
<dbReference type="InterPro" id="IPR044140">
    <property type="entry name" value="ProRS_anticodon_short"/>
</dbReference>
<dbReference type="InterPro" id="IPR036621">
    <property type="entry name" value="Anticodon-bd_dom_sf"/>
</dbReference>
<organism evidence="14 15">
    <name type="scientific">Gordoniibacillus kamchatkensis</name>
    <dbReference type="NCBI Taxonomy" id="1590651"/>
    <lineage>
        <taxon>Bacteria</taxon>
        <taxon>Bacillati</taxon>
        <taxon>Bacillota</taxon>
        <taxon>Bacilli</taxon>
        <taxon>Bacillales</taxon>
        <taxon>Paenibacillaceae</taxon>
        <taxon>Gordoniibacillus</taxon>
    </lineage>
</organism>
<dbReference type="InterPro" id="IPR002316">
    <property type="entry name" value="Pro-tRNA-ligase_IIa"/>
</dbReference>
<keyword evidence="5" id="KW-0963">Cytoplasm</keyword>
<evidence type="ECO:0000256" key="6">
    <source>
        <dbReference type="ARBA" id="ARBA00022598"/>
    </source>
</evidence>
<evidence type="ECO:0000256" key="11">
    <source>
        <dbReference type="ARBA" id="ARBA00047671"/>
    </source>
</evidence>
<dbReference type="GO" id="GO:0004827">
    <property type="term" value="F:proline-tRNA ligase activity"/>
    <property type="evidence" value="ECO:0007669"/>
    <property type="project" value="UniProtKB-EC"/>
</dbReference>
<evidence type="ECO:0000256" key="5">
    <source>
        <dbReference type="ARBA" id="ARBA00022490"/>
    </source>
</evidence>
<evidence type="ECO:0000256" key="9">
    <source>
        <dbReference type="ARBA" id="ARBA00022917"/>
    </source>
</evidence>
<dbReference type="InterPro" id="IPR050062">
    <property type="entry name" value="Pro-tRNA_synthetase"/>
</dbReference>
<evidence type="ECO:0000256" key="10">
    <source>
        <dbReference type="ARBA" id="ARBA00023146"/>
    </source>
</evidence>
<dbReference type="EC" id="6.1.1.15" evidence="3 12"/>
<evidence type="ECO:0000256" key="4">
    <source>
        <dbReference type="ARBA" id="ARBA00019110"/>
    </source>
</evidence>
<dbReference type="Gene3D" id="3.40.50.800">
    <property type="entry name" value="Anticodon-binding domain"/>
    <property type="match status" value="1"/>
</dbReference>
<comment type="caution">
    <text evidence="14">The sequence shown here is derived from an EMBL/GenBank/DDBJ whole genome shotgun (WGS) entry which is preliminary data.</text>
</comment>
<evidence type="ECO:0000256" key="7">
    <source>
        <dbReference type="ARBA" id="ARBA00022741"/>
    </source>
</evidence>
<keyword evidence="9" id="KW-0648">Protein biosynthesis</keyword>
<keyword evidence="10" id="KW-0030">Aminoacyl-tRNA synthetase</keyword>
<evidence type="ECO:0000259" key="13">
    <source>
        <dbReference type="PROSITE" id="PS50862"/>
    </source>
</evidence>
<dbReference type="PRINTS" id="PR01046">
    <property type="entry name" value="TRNASYNTHPRO"/>
</dbReference>
<dbReference type="InterPro" id="IPR004500">
    <property type="entry name" value="Pro-tRNA-synth_IIa_bac-type"/>
</dbReference>
<dbReference type="CDD" id="cd00779">
    <property type="entry name" value="ProRS_core_prok"/>
    <property type="match status" value="1"/>
</dbReference>
<keyword evidence="8" id="KW-0067">ATP-binding</keyword>
<comment type="subunit">
    <text evidence="2">Homodimer.</text>
</comment>
<feature type="domain" description="Aminoacyl-transfer RNA synthetases class-II family profile" evidence="13">
    <location>
        <begin position="38"/>
        <end position="316"/>
    </location>
</feature>
<evidence type="ECO:0000313" key="15">
    <source>
        <dbReference type="Proteomes" id="UP000031967"/>
    </source>
</evidence>
<dbReference type="PANTHER" id="PTHR42753:SF2">
    <property type="entry name" value="PROLINE--TRNA LIGASE"/>
    <property type="match status" value="1"/>
</dbReference>
<accession>A0ABR5AG78</accession>
<dbReference type="Pfam" id="PF00587">
    <property type="entry name" value="tRNA-synt_2b"/>
    <property type="match status" value="1"/>
</dbReference>
<dbReference type="InterPro" id="IPR004154">
    <property type="entry name" value="Anticodon-bd"/>
</dbReference>
<reference evidence="14 15" key="1">
    <citation type="submission" date="2014-12" db="EMBL/GenBank/DDBJ databases">
        <title>Draft genome sequence of Paenibacillus kamchatkensis strain B-2647.</title>
        <authorList>
            <person name="Karlyshev A.V."/>
            <person name="Kudryashova E.B."/>
        </authorList>
    </citation>
    <scope>NUCLEOTIDE SEQUENCE [LARGE SCALE GENOMIC DNA]</scope>
    <source>
        <strain evidence="14 15">VKM B-2647</strain>
    </source>
</reference>
<name>A0ABR5AG78_9BACL</name>
<dbReference type="Proteomes" id="UP000031967">
    <property type="component" value="Unassembled WGS sequence"/>
</dbReference>
<dbReference type="InterPro" id="IPR002314">
    <property type="entry name" value="aa-tRNA-synt_IIb"/>
</dbReference>
<evidence type="ECO:0000256" key="8">
    <source>
        <dbReference type="ARBA" id="ARBA00022840"/>
    </source>
</evidence>
<dbReference type="PANTHER" id="PTHR42753">
    <property type="entry name" value="MITOCHONDRIAL RIBOSOME PROTEIN L39/PROLYL-TRNA LIGASE FAMILY MEMBER"/>
    <property type="match status" value="1"/>
</dbReference>
<dbReference type="SUPFAM" id="SSF52954">
    <property type="entry name" value="Class II aaRS ABD-related"/>
    <property type="match status" value="1"/>
</dbReference>
<keyword evidence="7" id="KW-0547">Nucleotide-binding</keyword>
<dbReference type="PROSITE" id="PS50862">
    <property type="entry name" value="AA_TRNA_LIGASE_II"/>
    <property type="match status" value="1"/>
</dbReference>
<dbReference type="Gene3D" id="3.30.930.10">
    <property type="entry name" value="Bira Bifunctional Protein, Domain 2"/>
    <property type="match status" value="1"/>
</dbReference>
<evidence type="ECO:0000256" key="3">
    <source>
        <dbReference type="ARBA" id="ARBA00012831"/>
    </source>
</evidence>
<comment type="catalytic activity">
    <reaction evidence="11">
        <text>tRNA(Pro) + L-proline + ATP = L-prolyl-tRNA(Pro) + AMP + diphosphate</text>
        <dbReference type="Rhea" id="RHEA:14305"/>
        <dbReference type="Rhea" id="RHEA-COMP:9700"/>
        <dbReference type="Rhea" id="RHEA-COMP:9702"/>
        <dbReference type="ChEBI" id="CHEBI:30616"/>
        <dbReference type="ChEBI" id="CHEBI:33019"/>
        <dbReference type="ChEBI" id="CHEBI:60039"/>
        <dbReference type="ChEBI" id="CHEBI:78442"/>
        <dbReference type="ChEBI" id="CHEBI:78532"/>
        <dbReference type="ChEBI" id="CHEBI:456215"/>
        <dbReference type="EC" id="6.1.1.15"/>
    </reaction>
</comment>
<keyword evidence="15" id="KW-1185">Reference proteome</keyword>
<dbReference type="SUPFAM" id="SSF55681">
    <property type="entry name" value="Class II aaRS and biotin synthetases"/>
    <property type="match status" value="1"/>
</dbReference>
<dbReference type="RefSeq" id="WP_041048552.1">
    <property type="nucleotide sequence ID" value="NZ_JXAK01000027.1"/>
</dbReference>
<comment type="subcellular location">
    <subcellularLocation>
        <location evidence="1">Cytoplasm</location>
    </subcellularLocation>
</comment>
<dbReference type="InterPro" id="IPR045864">
    <property type="entry name" value="aa-tRNA-synth_II/BPL/LPL"/>
</dbReference>
<sequence length="422" mass="47114">MRQQKLFHRTLRDVPAEAETASHRLMLRAGLIRQLAAGIYTYLPIGLQALQRIEAIIREELNRSGAQELLLPALHPAELWRESGRWDVYGPELMRLKDRHEREFALGATHEEVVTALMADEITSYKQLPVTVFQIQTKFRDERRPRFGLLRGREFLMKDAYSFDVSKEGLQASYRSMYDAYHRIFARCGLNFRAVEADSGAMGGTDTHEFIALAGIGEDTIVHCSACPYAANVELHAAGAGDACPRCGAPLETAKGIEIGHVFQLGTRYSEQLGAVFADDAGSSVPIMMGCYGIGISRALAAAIEQRHDDDGIVWPWELAPYELHLITVQSADAAQTELSERLYRELLAQGFRVLWDDRPERPGVKFADADLLGFPLQIRIGRQAAHGIAECKHRLSGAITELSVDKLPDWIGTMKRQSNQL</sequence>
<dbReference type="Pfam" id="PF03129">
    <property type="entry name" value="HGTP_anticodon"/>
    <property type="match status" value="1"/>
</dbReference>
<keyword evidence="6 14" id="KW-0436">Ligase</keyword>
<evidence type="ECO:0000256" key="12">
    <source>
        <dbReference type="NCBIfam" id="TIGR00409"/>
    </source>
</evidence>
<dbReference type="InterPro" id="IPR006195">
    <property type="entry name" value="aa-tRNA-synth_II"/>
</dbReference>
<dbReference type="NCBIfam" id="TIGR00409">
    <property type="entry name" value="proS_fam_II"/>
    <property type="match status" value="1"/>
</dbReference>
<dbReference type="InterPro" id="IPR033730">
    <property type="entry name" value="ProRS_core_prok"/>
</dbReference>